<protein>
    <submittedName>
        <fullName evidence="2">Uncharacterized protein</fullName>
    </submittedName>
</protein>
<organism evidence="2 3">
    <name type="scientific">Nannocystis radixulma</name>
    <dbReference type="NCBI Taxonomy" id="2995305"/>
    <lineage>
        <taxon>Bacteria</taxon>
        <taxon>Pseudomonadati</taxon>
        <taxon>Myxococcota</taxon>
        <taxon>Polyangia</taxon>
        <taxon>Nannocystales</taxon>
        <taxon>Nannocystaceae</taxon>
        <taxon>Nannocystis</taxon>
    </lineage>
</organism>
<dbReference type="EMBL" id="JAQNDN010000024">
    <property type="protein sequence ID" value="MDC0674405.1"/>
    <property type="molecule type" value="Genomic_DNA"/>
</dbReference>
<accession>A0ABT5BJT2</accession>
<dbReference type="Proteomes" id="UP001217838">
    <property type="component" value="Unassembled WGS sequence"/>
</dbReference>
<keyword evidence="3" id="KW-1185">Reference proteome</keyword>
<gene>
    <name evidence="2" type="ORF">POL58_42040</name>
</gene>
<comment type="caution">
    <text evidence="2">The sequence shown here is derived from an EMBL/GenBank/DDBJ whole genome shotgun (WGS) entry which is preliminary data.</text>
</comment>
<evidence type="ECO:0000313" key="2">
    <source>
        <dbReference type="EMBL" id="MDC0674405.1"/>
    </source>
</evidence>
<keyword evidence="1" id="KW-0732">Signal</keyword>
<reference evidence="2 3" key="1">
    <citation type="submission" date="2022-11" db="EMBL/GenBank/DDBJ databases">
        <title>Minimal conservation of predation-associated metabolite biosynthetic gene clusters underscores biosynthetic potential of Myxococcota including descriptions for ten novel species: Archangium lansinium sp. nov., Myxococcus landrumus sp. nov., Nannocystis bai.</title>
        <authorList>
            <person name="Ahearne A."/>
            <person name="Stevens C."/>
            <person name="Dowd S."/>
        </authorList>
    </citation>
    <scope>NUCLEOTIDE SEQUENCE [LARGE SCALE GENOMIC DNA]</scope>
    <source>
        <strain evidence="2 3">NCELM</strain>
    </source>
</reference>
<proteinExistence type="predicted"/>
<sequence length="455" mass="50892">MHHSSLFVAVLLSLAPAVAGAAPGFVVSGLDGVPTEEGGMGSFTVTLTEPPGGDVFVDTTSSDPDEVFIFSVDPSPFDNSNWNVPRRFWAFGVDDEVEDGDVPVELYVEAQPGSLPAYIALGETTIKTTNYDDEETMTFHSPAVRCIGPTTEDIYDGEVISLLYSPAYDPSDPFVDDRVFAENSDGEYLELRTLHVVLQNTMTRVLTNPETEVLRRYYARAVHRIHTTSRGMVELDFHQVVIPSYFGIGSFIDDDPGSPGMQAAFVDYGRLKIELANAGFDYEKYDMINISVGFTDTDTIKRTEVAYAVAPELSIDLFPYSNSNTWDNDKTMTTVQYTTDPESEFWIDIFIHEMFHNLEWMLEYGSFPELRNPDDPWWLATYSYSDVMDMFWARPKTDYFFIPAPWGSLHTQLATHIVEMSCPGANTYKERRVYCPNGVTCGIGCQCNAEGPPRG</sequence>
<evidence type="ECO:0000313" key="3">
    <source>
        <dbReference type="Proteomes" id="UP001217838"/>
    </source>
</evidence>
<name>A0ABT5BJT2_9BACT</name>
<dbReference type="RefSeq" id="WP_272008615.1">
    <property type="nucleotide sequence ID" value="NZ_JAQNDN010000024.1"/>
</dbReference>
<feature type="chain" id="PRO_5047491366" evidence="1">
    <location>
        <begin position="22"/>
        <end position="455"/>
    </location>
</feature>
<feature type="signal peptide" evidence="1">
    <location>
        <begin position="1"/>
        <end position="21"/>
    </location>
</feature>
<evidence type="ECO:0000256" key="1">
    <source>
        <dbReference type="SAM" id="SignalP"/>
    </source>
</evidence>